<name>A0ABQ7EPZ0_BRACR</name>
<dbReference type="Proteomes" id="UP000266723">
    <property type="component" value="Unassembled WGS sequence"/>
</dbReference>
<evidence type="ECO:0000313" key="2">
    <source>
        <dbReference type="EMBL" id="KAF3605579.1"/>
    </source>
</evidence>
<accession>A0ABQ7EPZ0</accession>
<organism evidence="2 3">
    <name type="scientific">Brassica cretica</name>
    <name type="common">Mustard</name>
    <dbReference type="NCBI Taxonomy" id="69181"/>
    <lineage>
        <taxon>Eukaryota</taxon>
        <taxon>Viridiplantae</taxon>
        <taxon>Streptophyta</taxon>
        <taxon>Embryophyta</taxon>
        <taxon>Tracheophyta</taxon>
        <taxon>Spermatophyta</taxon>
        <taxon>Magnoliopsida</taxon>
        <taxon>eudicotyledons</taxon>
        <taxon>Gunneridae</taxon>
        <taxon>Pentapetalae</taxon>
        <taxon>rosids</taxon>
        <taxon>malvids</taxon>
        <taxon>Brassicales</taxon>
        <taxon>Brassicaceae</taxon>
        <taxon>Brassiceae</taxon>
        <taxon>Brassica</taxon>
    </lineage>
</organism>
<dbReference type="EMBL" id="QGKV02000297">
    <property type="protein sequence ID" value="KAF3605579.1"/>
    <property type="molecule type" value="Genomic_DNA"/>
</dbReference>
<gene>
    <name evidence="2" type="ORF">DY000_02051054</name>
</gene>
<sequence length="128" mass="14030">MTNRGQFGLRPETSRERFKTKERGKRINGGLDLGILSLNVDEETKESEKKVSDNSKEVVTVNGVKDPDGIQTELPVDKEVELSSHDAKLSDVNASDVRLGSEEDPSNDSKPDCHFGSRVTARNGSGRC</sequence>
<comment type="caution">
    <text evidence="2">The sequence shown here is derived from an EMBL/GenBank/DDBJ whole genome shotgun (WGS) entry which is preliminary data.</text>
</comment>
<feature type="region of interest" description="Disordered" evidence="1">
    <location>
        <begin position="1"/>
        <end position="24"/>
    </location>
</feature>
<keyword evidence="3" id="KW-1185">Reference proteome</keyword>
<evidence type="ECO:0000313" key="3">
    <source>
        <dbReference type="Proteomes" id="UP000266723"/>
    </source>
</evidence>
<feature type="region of interest" description="Disordered" evidence="1">
    <location>
        <begin position="82"/>
        <end position="128"/>
    </location>
</feature>
<protein>
    <submittedName>
        <fullName evidence="2">Uncharacterized protein</fullName>
    </submittedName>
</protein>
<feature type="compositionally biased region" description="Basic and acidic residues" evidence="1">
    <location>
        <begin position="12"/>
        <end position="21"/>
    </location>
</feature>
<evidence type="ECO:0000256" key="1">
    <source>
        <dbReference type="SAM" id="MobiDB-lite"/>
    </source>
</evidence>
<proteinExistence type="predicted"/>
<reference evidence="2 3" key="1">
    <citation type="journal article" date="2020" name="BMC Genomics">
        <title>Intraspecific diversification of the crop wild relative Brassica cretica Lam. using demographic model selection.</title>
        <authorList>
            <person name="Kioukis A."/>
            <person name="Michalopoulou V.A."/>
            <person name="Briers L."/>
            <person name="Pirintsos S."/>
            <person name="Studholme D.J."/>
            <person name="Pavlidis P."/>
            <person name="Sarris P.F."/>
        </authorList>
    </citation>
    <scope>NUCLEOTIDE SEQUENCE [LARGE SCALE GENOMIC DNA]</scope>
    <source>
        <strain evidence="3">cv. PFS-1207/04</strain>
    </source>
</reference>